<reference evidence="3" key="1">
    <citation type="journal article" date="2013" name="Environ. Microbiol.">
        <title>Seasonally variable intestinal metagenomes of the red palm weevil (Rhynchophorus ferrugineus).</title>
        <authorList>
            <person name="Jia S."/>
            <person name="Zhang X."/>
            <person name="Zhang G."/>
            <person name="Yin A."/>
            <person name="Zhang S."/>
            <person name="Li F."/>
            <person name="Wang L."/>
            <person name="Zhao D."/>
            <person name="Yun Q."/>
            <person name="Tala"/>
            <person name="Wang J."/>
            <person name="Sun G."/>
            <person name="Baabdullah M."/>
            <person name="Yu X."/>
            <person name="Hu S."/>
            <person name="Al-Mssallem I.S."/>
            <person name="Yu J."/>
        </authorList>
    </citation>
    <scope>NUCLEOTIDE SEQUENCE</scope>
</reference>
<protein>
    <submittedName>
        <fullName evidence="3">CAZy families GT4 protein</fullName>
    </submittedName>
</protein>
<accession>A0A060CB67</accession>
<dbReference type="SUPFAM" id="SSF53756">
    <property type="entry name" value="UDP-Glycosyltransferase/glycogen phosphorylase"/>
    <property type="match status" value="1"/>
</dbReference>
<dbReference type="AlphaFoldDB" id="A0A060CB67"/>
<evidence type="ECO:0000313" key="3">
    <source>
        <dbReference type="EMBL" id="AIA92217.1"/>
    </source>
</evidence>
<dbReference type="EMBL" id="KF124895">
    <property type="protein sequence ID" value="AIA92217.1"/>
    <property type="molecule type" value="Genomic_DNA"/>
</dbReference>
<dbReference type="PANTHER" id="PTHR45918">
    <property type="entry name" value="ALPHA-1,3/1,6-MANNOSYLTRANSFERASE ALG2"/>
    <property type="match status" value="1"/>
</dbReference>
<keyword evidence="1" id="KW-0808">Transferase</keyword>
<name>A0A060CB67_9MICC</name>
<evidence type="ECO:0000259" key="2">
    <source>
        <dbReference type="Pfam" id="PF00534"/>
    </source>
</evidence>
<feature type="domain" description="Glycosyl transferase family 1" evidence="2">
    <location>
        <begin position="4"/>
        <end position="92"/>
    </location>
</feature>
<organism evidence="3">
    <name type="scientific">uncultured Arthrobacter sp</name>
    <dbReference type="NCBI Taxonomy" id="114050"/>
    <lineage>
        <taxon>Bacteria</taxon>
        <taxon>Bacillati</taxon>
        <taxon>Actinomycetota</taxon>
        <taxon>Actinomycetes</taxon>
        <taxon>Micrococcales</taxon>
        <taxon>Micrococcaceae</taxon>
        <taxon>Arthrobacter</taxon>
        <taxon>environmental samples</taxon>
    </lineage>
</organism>
<dbReference type="Gene3D" id="3.40.50.2000">
    <property type="entry name" value="Glycogen Phosphorylase B"/>
    <property type="match status" value="1"/>
</dbReference>
<sequence length="117" mass="12694">LAAQTSTRVDFVISPSDALLRELYRRASVFVFPAIEDFGIMPIEAQAAGTPTVTGPVGGARETLVEGLTGVAATESTPRAMSQAIITALQLDRSPISTSVQRFSRERFQREIRDWLG</sequence>
<dbReference type="GO" id="GO:0004378">
    <property type="term" value="F:GDP-Man:Man(1)GlcNAc(2)-PP-Dol alpha-1,3-mannosyltransferase activity"/>
    <property type="evidence" value="ECO:0007669"/>
    <property type="project" value="InterPro"/>
</dbReference>
<feature type="non-terminal residue" evidence="3">
    <location>
        <position position="1"/>
    </location>
</feature>
<proteinExistence type="predicted"/>
<dbReference type="Pfam" id="PF00534">
    <property type="entry name" value="Glycos_transf_1"/>
    <property type="match status" value="1"/>
</dbReference>
<dbReference type="PANTHER" id="PTHR45918:SF1">
    <property type="entry name" value="ALPHA-1,3_1,6-MANNOSYLTRANSFERASE ALG2"/>
    <property type="match status" value="1"/>
</dbReference>
<evidence type="ECO:0000256" key="1">
    <source>
        <dbReference type="ARBA" id="ARBA00022679"/>
    </source>
</evidence>
<dbReference type="InterPro" id="IPR027054">
    <property type="entry name" value="ALG2"/>
</dbReference>
<dbReference type="InterPro" id="IPR001296">
    <property type="entry name" value="Glyco_trans_1"/>
</dbReference>